<dbReference type="AlphaFoldDB" id="A0A9N7V5Q8"/>
<dbReference type="Proteomes" id="UP001153269">
    <property type="component" value="Unassembled WGS sequence"/>
</dbReference>
<proteinExistence type="predicted"/>
<keyword evidence="2" id="KW-1185">Reference proteome</keyword>
<comment type="caution">
    <text evidence="1">The sequence shown here is derived from an EMBL/GenBank/DDBJ whole genome shotgun (WGS) entry which is preliminary data.</text>
</comment>
<evidence type="ECO:0000313" key="2">
    <source>
        <dbReference type="Proteomes" id="UP001153269"/>
    </source>
</evidence>
<sequence length="70" mass="8046">MGWGPCDHAPCCLSLSSTNKRHFPSCNFQSCSLLCSPPHWHGFKCLERVLVFHRHLPRRRHCTASLLFPT</sequence>
<protein>
    <submittedName>
        <fullName evidence="1">Uncharacterized protein</fullName>
    </submittedName>
</protein>
<accession>A0A9N7V5Q8</accession>
<name>A0A9N7V5Q8_PLEPL</name>
<evidence type="ECO:0000313" key="1">
    <source>
        <dbReference type="EMBL" id="CAB1443150.1"/>
    </source>
</evidence>
<gene>
    <name evidence="1" type="ORF">PLEPLA_LOCUS30865</name>
</gene>
<dbReference type="EMBL" id="CADEAL010003002">
    <property type="protein sequence ID" value="CAB1443150.1"/>
    <property type="molecule type" value="Genomic_DNA"/>
</dbReference>
<organism evidence="1 2">
    <name type="scientific">Pleuronectes platessa</name>
    <name type="common">European plaice</name>
    <dbReference type="NCBI Taxonomy" id="8262"/>
    <lineage>
        <taxon>Eukaryota</taxon>
        <taxon>Metazoa</taxon>
        <taxon>Chordata</taxon>
        <taxon>Craniata</taxon>
        <taxon>Vertebrata</taxon>
        <taxon>Euteleostomi</taxon>
        <taxon>Actinopterygii</taxon>
        <taxon>Neopterygii</taxon>
        <taxon>Teleostei</taxon>
        <taxon>Neoteleostei</taxon>
        <taxon>Acanthomorphata</taxon>
        <taxon>Carangaria</taxon>
        <taxon>Pleuronectiformes</taxon>
        <taxon>Pleuronectoidei</taxon>
        <taxon>Pleuronectidae</taxon>
        <taxon>Pleuronectes</taxon>
    </lineage>
</organism>
<reference evidence="1" key="1">
    <citation type="submission" date="2020-03" db="EMBL/GenBank/DDBJ databases">
        <authorList>
            <person name="Weist P."/>
        </authorList>
    </citation>
    <scope>NUCLEOTIDE SEQUENCE</scope>
</reference>